<accession>A0ACC5ZYS5</accession>
<organism evidence="1 2">
    <name type="scientific">Lutimaribacter degradans</name>
    <dbReference type="NCBI Taxonomy" id="2945989"/>
    <lineage>
        <taxon>Bacteria</taxon>
        <taxon>Pseudomonadati</taxon>
        <taxon>Pseudomonadota</taxon>
        <taxon>Alphaproteobacteria</taxon>
        <taxon>Rhodobacterales</taxon>
        <taxon>Roseobacteraceae</taxon>
        <taxon>Lutimaribacter</taxon>
    </lineage>
</organism>
<dbReference type="EMBL" id="JAMQGO010000012">
    <property type="protein sequence ID" value="MCM2563528.1"/>
    <property type="molecule type" value="Genomic_DNA"/>
</dbReference>
<sequence length="179" mass="19732">MSDPSSWRLWSMRAAYLGLGLFLILLQLMPLEFTPRRLAPPAYLLCLTFAWAVRRPEYVPALAIAVLMLLADFLFQRPPGLGAALALAGAETLKRQTRSLRDQPFMMEWVTVAIVLAGVFLTYRLAAALFVVPQPPLSLALIQVLGSVLVYPLVVLLSWAVLGLRKSTPGEVDTLGNRT</sequence>
<comment type="caution">
    <text evidence="1">The sequence shown here is derived from an EMBL/GenBank/DDBJ whole genome shotgun (WGS) entry which is preliminary data.</text>
</comment>
<keyword evidence="2" id="KW-1185">Reference proteome</keyword>
<evidence type="ECO:0000313" key="2">
    <source>
        <dbReference type="Proteomes" id="UP001203036"/>
    </source>
</evidence>
<protein>
    <submittedName>
        <fullName evidence="1">Rod shape-determining protein MreD</fullName>
    </submittedName>
</protein>
<dbReference type="Proteomes" id="UP001203036">
    <property type="component" value="Unassembled WGS sequence"/>
</dbReference>
<evidence type="ECO:0000313" key="1">
    <source>
        <dbReference type="EMBL" id="MCM2563528.1"/>
    </source>
</evidence>
<reference evidence="1" key="1">
    <citation type="submission" date="2022-06" db="EMBL/GenBank/DDBJ databases">
        <title>Lutimaribacter sp. EGI FJ00013, a novel bacterium isolated from a salt lake sediment enrichment.</title>
        <authorList>
            <person name="Gao L."/>
            <person name="Fang B.-Z."/>
            <person name="Li W.-J."/>
        </authorList>
    </citation>
    <scope>NUCLEOTIDE SEQUENCE</scope>
    <source>
        <strain evidence="1">EGI FJ00013</strain>
    </source>
</reference>
<name>A0ACC5ZYS5_9RHOB</name>
<gene>
    <name evidence="1" type="ORF">M8744_15325</name>
</gene>
<proteinExistence type="predicted"/>